<feature type="domain" description="XdhC- CoxI" evidence="1">
    <location>
        <begin position="14"/>
        <end position="75"/>
    </location>
</feature>
<dbReference type="PANTHER" id="PTHR30388:SF6">
    <property type="entry name" value="XANTHINE DEHYDROGENASE SUBUNIT A-RELATED"/>
    <property type="match status" value="1"/>
</dbReference>
<organism evidence="3 4">
    <name type="scientific">Candidatus Moanibacter tarae</name>
    <dbReference type="NCBI Taxonomy" id="2200854"/>
    <lineage>
        <taxon>Bacteria</taxon>
        <taxon>Pseudomonadati</taxon>
        <taxon>Verrucomicrobiota</taxon>
        <taxon>Opitutia</taxon>
        <taxon>Puniceicoccales</taxon>
        <taxon>Puniceicoccales incertae sedis</taxon>
        <taxon>Candidatus Moanibacter</taxon>
    </lineage>
</organism>
<name>A0A2Z4AF62_9BACT</name>
<dbReference type="Pfam" id="PF13478">
    <property type="entry name" value="XdhC_C"/>
    <property type="match status" value="1"/>
</dbReference>
<dbReference type="Pfam" id="PF02625">
    <property type="entry name" value="XdhC_CoxI"/>
    <property type="match status" value="1"/>
</dbReference>
<evidence type="ECO:0000259" key="2">
    <source>
        <dbReference type="Pfam" id="PF13478"/>
    </source>
</evidence>
<accession>A0A2Z4AF62</accession>
<sequence>MKTKECYQHLSQLLSSQENAVTATVVGSKGSTPREPGAKMLIRSDGTIEGTIGGGCGEADVIEVAKQMLGRGKDEFELLQVDLTENALESSDRICGGIMEIAVECWTHPVDGLDLLTGEATPNAVRVLPVSSSDPSDLIVFTPEKKTGNRDLDHNCELALQEKMSHSSSIGRTKENHRHFFEYVAGEHTLVICGAGHIAQPLAQLGKLLDYRIVVVDDRPTFASSDRFPDADLLLSHSFQHSLSKINIDRNTAAVMVTRGHRYDEFCLRSLLNSPAGYLGVLGSRRRVRAVFHDLIDEGYTEKQLSRIFAPIGIDIGAQTPAEIAVSIMAELIALKRGQLGGHMKTNIPSPRR</sequence>
<gene>
    <name evidence="3" type="primary">pucA</name>
    <name evidence="3" type="ORF">DF168_00800</name>
</gene>
<dbReference type="EC" id="1.17.1.4" evidence="3"/>
<dbReference type="InterPro" id="IPR027051">
    <property type="entry name" value="XdhC_Rossmann_dom"/>
</dbReference>
<evidence type="ECO:0000313" key="4">
    <source>
        <dbReference type="Proteomes" id="UP000247465"/>
    </source>
</evidence>
<dbReference type="PANTHER" id="PTHR30388">
    <property type="entry name" value="ALDEHYDE OXIDOREDUCTASE MOLYBDENUM COFACTOR ASSEMBLY PROTEIN"/>
    <property type="match status" value="1"/>
</dbReference>
<feature type="domain" description="XdhC Rossmann" evidence="2">
    <location>
        <begin position="190"/>
        <end position="332"/>
    </location>
</feature>
<proteinExistence type="predicted"/>
<dbReference type="Gene3D" id="3.40.50.720">
    <property type="entry name" value="NAD(P)-binding Rossmann-like Domain"/>
    <property type="match status" value="1"/>
</dbReference>
<dbReference type="InterPro" id="IPR003777">
    <property type="entry name" value="XdhC_CoxI"/>
</dbReference>
<evidence type="ECO:0000313" key="3">
    <source>
        <dbReference type="EMBL" id="AWT59608.1"/>
    </source>
</evidence>
<dbReference type="EMBL" id="CP029803">
    <property type="protein sequence ID" value="AWT59608.1"/>
    <property type="molecule type" value="Genomic_DNA"/>
</dbReference>
<dbReference type="InterPro" id="IPR052698">
    <property type="entry name" value="MoCofactor_Util/Proc"/>
</dbReference>
<dbReference type="AlphaFoldDB" id="A0A2Z4AF62"/>
<dbReference type="Proteomes" id="UP000247465">
    <property type="component" value="Chromosome"/>
</dbReference>
<reference evidence="3 4" key="1">
    <citation type="submission" date="2018-06" db="EMBL/GenBank/DDBJ databases">
        <title>Draft Genome Sequence of a Novel Marine Bacterium Related to the Verrucomicrobia.</title>
        <authorList>
            <person name="Vosseberg J."/>
            <person name="Martijn J."/>
            <person name="Ettema T.J.G."/>
        </authorList>
    </citation>
    <scope>NUCLEOTIDE SEQUENCE [LARGE SCALE GENOMIC DNA]</scope>
    <source>
        <strain evidence="3">TARA_B100001123</strain>
    </source>
</reference>
<dbReference type="GO" id="GO:0004854">
    <property type="term" value="F:xanthine dehydrogenase activity"/>
    <property type="evidence" value="ECO:0007669"/>
    <property type="project" value="UniProtKB-EC"/>
</dbReference>
<dbReference type="KEGG" id="mtar:DF168_00800"/>
<evidence type="ECO:0000259" key="1">
    <source>
        <dbReference type="Pfam" id="PF02625"/>
    </source>
</evidence>
<keyword evidence="3" id="KW-0560">Oxidoreductase</keyword>
<protein>
    <submittedName>
        <fullName evidence="3">Putative xanthine dehydrogenase subunit A</fullName>
        <ecNumber evidence="3">1.17.1.4</ecNumber>
    </submittedName>
</protein>